<dbReference type="SMART" id="SM00387">
    <property type="entry name" value="HATPase_c"/>
    <property type="match status" value="1"/>
</dbReference>
<dbReference type="KEGG" id="ccro:CMC5_000170"/>
<dbReference type="SUPFAM" id="SSF55781">
    <property type="entry name" value="GAF domain-like"/>
    <property type="match status" value="1"/>
</dbReference>
<comment type="catalytic activity">
    <reaction evidence="1">
        <text>ATP + protein L-histidine = ADP + protein N-phospho-L-histidine.</text>
        <dbReference type="EC" id="2.7.13.3"/>
    </reaction>
</comment>
<dbReference type="SUPFAM" id="SSF47384">
    <property type="entry name" value="Homodimeric domain of signal transducing histidine kinase"/>
    <property type="match status" value="1"/>
</dbReference>
<dbReference type="EMBL" id="CP012159">
    <property type="protein sequence ID" value="AKT35906.1"/>
    <property type="molecule type" value="Genomic_DNA"/>
</dbReference>
<dbReference type="InterPro" id="IPR004358">
    <property type="entry name" value="Sig_transdc_His_kin-like_C"/>
</dbReference>
<dbReference type="Gene3D" id="3.30.450.40">
    <property type="match status" value="1"/>
</dbReference>
<dbReference type="PATRIC" id="fig|52.7.peg.19"/>
<evidence type="ECO:0000313" key="7">
    <source>
        <dbReference type="Proteomes" id="UP000067626"/>
    </source>
</evidence>
<dbReference type="InterPro" id="IPR003661">
    <property type="entry name" value="HisK_dim/P_dom"/>
</dbReference>
<dbReference type="Gene3D" id="3.30.565.10">
    <property type="entry name" value="Histidine kinase-like ATPase, C-terminal domain"/>
    <property type="match status" value="1"/>
</dbReference>
<evidence type="ECO:0000256" key="3">
    <source>
        <dbReference type="ARBA" id="ARBA00022553"/>
    </source>
</evidence>
<dbReference type="SUPFAM" id="SSF52540">
    <property type="entry name" value="P-loop containing nucleoside triphosphate hydrolases"/>
    <property type="match status" value="1"/>
</dbReference>
<dbReference type="PANTHER" id="PTHR43642">
    <property type="entry name" value="HYBRID SIGNAL TRANSDUCTION HISTIDINE KINASE G"/>
    <property type="match status" value="1"/>
</dbReference>
<evidence type="ECO:0000259" key="4">
    <source>
        <dbReference type="PROSITE" id="PS50011"/>
    </source>
</evidence>
<evidence type="ECO:0000256" key="1">
    <source>
        <dbReference type="ARBA" id="ARBA00000085"/>
    </source>
</evidence>
<dbReference type="InterPro" id="IPR041664">
    <property type="entry name" value="AAA_16"/>
</dbReference>
<dbReference type="PANTHER" id="PTHR43642:SF1">
    <property type="entry name" value="HYBRID SIGNAL TRANSDUCTION HISTIDINE KINASE G"/>
    <property type="match status" value="1"/>
</dbReference>
<evidence type="ECO:0000259" key="5">
    <source>
        <dbReference type="PROSITE" id="PS50109"/>
    </source>
</evidence>
<keyword evidence="3" id="KW-0597">Phosphoprotein</keyword>
<dbReference type="CDD" id="cd00082">
    <property type="entry name" value="HisKA"/>
    <property type="match status" value="1"/>
</dbReference>
<dbReference type="PROSITE" id="PS50109">
    <property type="entry name" value="HIS_KIN"/>
    <property type="match status" value="1"/>
</dbReference>
<protein>
    <recommendedName>
        <fullName evidence="2">histidine kinase</fullName>
        <ecNumber evidence="2">2.7.13.3</ecNumber>
    </recommendedName>
</protein>
<dbReference type="InterPro" id="IPR011009">
    <property type="entry name" value="Kinase-like_dom_sf"/>
</dbReference>
<dbReference type="InterPro" id="IPR011990">
    <property type="entry name" value="TPR-like_helical_dom_sf"/>
</dbReference>
<dbReference type="SUPFAM" id="SSF55874">
    <property type="entry name" value="ATPase domain of HSP90 chaperone/DNA topoisomerase II/histidine kinase"/>
    <property type="match status" value="1"/>
</dbReference>
<proteinExistence type="predicted"/>
<feature type="domain" description="Histidine kinase" evidence="5">
    <location>
        <begin position="1517"/>
        <end position="1762"/>
    </location>
</feature>
<dbReference type="SUPFAM" id="SSF48452">
    <property type="entry name" value="TPR-like"/>
    <property type="match status" value="1"/>
</dbReference>
<dbReference type="InterPro" id="IPR036890">
    <property type="entry name" value="HATPase_C_sf"/>
</dbReference>
<keyword evidence="6" id="KW-0808">Transferase</keyword>
<dbReference type="InterPro" id="IPR053159">
    <property type="entry name" value="Hybrid_Histidine_Kinase"/>
</dbReference>
<keyword evidence="6" id="KW-0723">Serine/threonine-protein kinase</keyword>
<sequence length="1767" mass="195151">MLSIEGFTVTGLFSEERGELVYRAYQGSRPVLLKVLMREGFSQEDLERLRHGHEIIKGIAPSDLLRVEAIERMGGRLVMVMEGFAGCTLKSLLASRRLTLEESLEIASQTARALHGLHHNRIVHGAIAPTSILVDLASQQVKLTDLEFTAHLAPDRIPVRIEGALHYISPEQTGRIDRAVDQRTDFYSLGITLYEMLSGRRPFEETDPVTLVGNHLAMEARPLTELVPRIPLAVSQIVQRLMAKDVEDRYQSAFGIQADLRACLVQLRQTGSVPDLPIGHHDSAARFQIGQRFYGRENERAFVTDAFARASQGSTELLLVAGYSGVGKSALVAEAQRAFSVKRGYFCTGKFDLLSTAPYGAFIGALQTLIRNILAEEEPTLADRRAQLRTALGSNAQVIIDVLPELELLIGPQPPVPQLGPFESQIRFQLTFQQLMGALARPAHPLVLFLDDIHWADTGSLRLLELTLSDANTQHLLIIGAYRDNAVDETSPLASTLTTLREQRVKLEELSLQPLSSLLVYRLIEDSLGGDKEVAAELSPVVFEKTQGNPFFVKQFLTSLHQRGLIEHDAERGGWHFDTERIQSLDITDNVATLMADKIRKLSARTRRALELAACIGGVFDLKTLAGVLDKGLREASADLREAIREGLVLSLDEPFHLANTAGFRKDDLSTARYQFLHDRVQEAAYALLSAPSRKELHLTIGRLLHAATPPERLDARIFDIVNQLNLGAELIAIRDERMGLARLNLLAGTRAKDSSAFASAASYLTLGRGLLDEEAWRDDHDTASCIHRQLAACDFMLGRFEAADAGFDVVLEHATSATQKGAIYGLKQALYSSRGEYEQSIRMAREAMKLYGLALPDDDGLQQAIEEQTMRLQGALKTRDISSLSALPASDDPLHKARMSLLAHATIYGGGLYPQLFHLLALTSINLSIEYGNVEGSSQGYWNYGLILIDHCGDAATAYRFGKVARELTEHLDGPTMRPTALWGLASYLNPWHEPIRRSLPLLERAHVDSLASGALTIAGYSSLLYVWLSYLSGEEIRGATERAWKHHGLADRTGLVDMTNGICMFLRGWTIFQHGAISPEDEELLGEEALDRKLAHYINIVPCNGVISLQVAVAFHDLAAMRPLLEKGGRALRGIFGHVIIAEFIYYQGLALAALHGTPVDVDEGVDLDGERLMLSLCCDELRIWAEEGPANFLHKHLLLSAEVARVEGRNEEATDLYERAIEEAVRSEFLQDAALASELCARFYLKLGRKRLARACLADARAAWARWGADAKVADIDHRYGDALPPPSTQGEHDAESLDLAAVLRASQAISGEIVLDDLLRKLMTTILESAGAQRGLLLLRGDSQGVVELDRSSDTAGPVVMHGPHSEAQVAFAQSIVRYVERTRERVVLNDTNEPGQSRSDPYLERVRPRSILCMPVVKQKKAVAVLYLENNLVTGAFTPRRCEVLDLLAAQAAISIENARLYDTLDHRVQERTLALDARNEELNLTVNRLQDTQTQLIAQEKLASLGTLTAGIAHELKNPLNFINNFAELVNEMARDLDVLLDKERERIDADTLQEVDGTLTEIHSAASKINQHGKRINQTINGMLLHARGSAGVRESVDLNTLVSESATLAHHGMSSTQNGLSITIDEHYDPEVGSIEVSPPELTRVFINLINNAFYAVCEKRRTSDESYTPVIEIRTRSLERSVEILIRDNGTGIPPDIVDKVFNPFFTTKPPGEGTGLGLSISRDIIRGHRGDILIETRPGKFAEFIVSLPRISRRPAM</sequence>
<evidence type="ECO:0000313" key="6">
    <source>
        <dbReference type="EMBL" id="AKT35906.1"/>
    </source>
</evidence>
<accession>A0A0K1E4U3</accession>
<dbReference type="SUPFAM" id="SSF56112">
    <property type="entry name" value="Protein kinase-like (PK-like)"/>
    <property type="match status" value="1"/>
</dbReference>
<name>A0A0K1E4U3_CHOCO</name>
<dbReference type="Pfam" id="PF00512">
    <property type="entry name" value="HisKA"/>
    <property type="match status" value="1"/>
</dbReference>
<dbReference type="Gene3D" id="1.10.510.10">
    <property type="entry name" value="Transferase(Phosphotransferase) domain 1"/>
    <property type="match status" value="1"/>
</dbReference>
<dbReference type="SMART" id="SM00388">
    <property type="entry name" value="HisKA"/>
    <property type="match status" value="1"/>
</dbReference>
<dbReference type="EC" id="2.7.13.3" evidence="2"/>
<dbReference type="InterPro" id="IPR003594">
    <property type="entry name" value="HATPase_dom"/>
</dbReference>
<dbReference type="InterPro" id="IPR036097">
    <property type="entry name" value="HisK_dim/P_sf"/>
</dbReference>
<organism evidence="6 7">
    <name type="scientific">Chondromyces crocatus</name>
    <dbReference type="NCBI Taxonomy" id="52"/>
    <lineage>
        <taxon>Bacteria</taxon>
        <taxon>Pseudomonadati</taxon>
        <taxon>Myxococcota</taxon>
        <taxon>Polyangia</taxon>
        <taxon>Polyangiales</taxon>
        <taxon>Polyangiaceae</taxon>
        <taxon>Chondromyces</taxon>
    </lineage>
</organism>
<keyword evidence="7" id="KW-1185">Reference proteome</keyword>
<keyword evidence="6" id="KW-0418">Kinase</keyword>
<dbReference type="OrthoDB" id="5476122at2"/>
<dbReference type="Pfam" id="PF01590">
    <property type="entry name" value="GAF"/>
    <property type="match status" value="1"/>
</dbReference>
<dbReference type="InterPro" id="IPR029016">
    <property type="entry name" value="GAF-like_dom_sf"/>
</dbReference>
<evidence type="ECO:0000256" key="2">
    <source>
        <dbReference type="ARBA" id="ARBA00012438"/>
    </source>
</evidence>
<dbReference type="GO" id="GO:0000155">
    <property type="term" value="F:phosphorelay sensor kinase activity"/>
    <property type="evidence" value="ECO:0007669"/>
    <property type="project" value="InterPro"/>
</dbReference>
<dbReference type="InterPro" id="IPR000719">
    <property type="entry name" value="Prot_kinase_dom"/>
</dbReference>
<dbReference type="Pfam" id="PF00069">
    <property type="entry name" value="Pkinase"/>
    <property type="match status" value="1"/>
</dbReference>
<dbReference type="SMART" id="SM00065">
    <property type="entry name" value="GAF"/>
    <property type="match status" value="1"/>
</dbReference>
<dbReference type="InterPro" id="IPR027417">
    <property type="entry name" value="P-loop_NTPase"/>
</dbReference>
<dbReference type="InterPro" id="IPR005467">
    <property type="entry name" value="His_kinase_dom"/>
</dbReference>
<dbReference type="Gene3D" id="3.40.50.300">
    <property type="entry name" value="P-loop containing nucleotide triphosphate hydrolases"/>
    <property type="match status" value="1"/>
</dbReference>
<dbReference type="PROSITE" id="PS50011">
    <property type="entry name" value="PROTEIN_KINASE_DOM"/>
    <property type="match status" value="1"/>
</dbReference>
<dbReference type="PRINTS" id="PR00344">
    <property type="entry name" value="BCTRLSENSOR"/>
</dbReference>
<dbReference type="Pfam" id="PF13191">
    <property type="entry name" value="AAA_16"/>
    <property type="match status" value="1"/>
</dbReference>
<dbReference type="CDD" id="cd14014">
    <property type="entry name" value="STKc_PknB_like"/>
    <property type="match status" value="1"/>
</dbReference>
<dbReference type="STRING" id="52.CMC5_000170"/>
<dbReference type="GO" id="GO:0004674">
    <property type="term" value="F:protein serine/threonine kinase activity"/>
    <property type="evidence" value="ECO:0007669"/>
    <property type="project" value="UniProtKB-KW"/>
</dbReference>
<dbReference type="InterPro" id="IPR003018">
    <property type="entry name" value="GAF"/>
</dbReference>
<gene>
    <name evidence="6" type="ORF">CMC5_000170</name>
</gene>
<dbReference type="Gene3D" id="1.10.287.130">
    <property type="match status" value="1"/>
</dbReference>
<dbReference type="Pfam" id="PF02518">
    <property type="entry name" value="HATPase_c"/>
    <property type="match status" value="1"/>
</dbReference>
<dbReference type="GO" id="GO:0005524">
    <property type="term" value="F:ATP binding"/>
    <property type="evidence" value="ECO:0007669"/>
    <property type="project" value="InterPro"/>
</dbReference>
<dbReference type="Proteomes" id="UP000067626">
    <property type="component" value="Chromosome"/>
</dbReference>
<dbReference type="RefSeq" id="WP_050428500.1">
    <property type="nucleotide sequence ID" value="NZ_CP012159.1"/>
</dbReference>
<feature type="domain" description="Protein kinase" evidence="4">
    <location>
        <begin position="7"/>
        <end position="264"/>
    </location>
</feature>
<reference evidence="6 7" key="1">
    <citation type="submission" date="2015-07" db="EMBL/GenBank/DDBJ databases">
        <title>Genome analysis of myxobacterium Chondromyces crocatus Cm c5 reveals a high potential for natural compound synthesis and the genetic basis for the loss of fruiting body formation.</title>
        <authorList>
            <person name="Zaburannyi N."/>
            <person name="Bunk B."/>
            <person name="Maier J."/>
            <person name="Overmann J."/>
            <person name="Mueller R."/>
        </authorList>
    </citation>
    <scope>NUCLEOTIDE SEQUENCE [LARGE SCALE GENOMIC DNA]</scope>
    <source>
        <strain evidence="6 7">Cm c5</strain>
    </source>
</reference>